<dbReference type="GO" id="GO:0005524">
    <property type="term" value="F:ATP binding"/>
    <property type="evidence" value="ECO:0007669"/>
    <property type="project" value="InterPro"/>
</dbReference>
<dbReference type="PANTHER" id="PTHR42926">
    <property type="match status" value="1"/>
</dbReference>
<proteinExistence type="predicted"/>
<dbReference type="OrthoDB" id="9783783at2"/>
<dbReference type="EMBL" id="CP003732">
    <property type="protein sequence ID" value="AFV12959.1"/>
    <property type="molecule type" value="Genomic_DNA"/>
</dbReference>
<dbReference type="RefSeq" id="WP_015051818.1">
    <property type="nucleotide sequence ID" value="NC_018870.1"/>
</dbReference>
<keyword evidence="3 8" id="KW-0808">Transferase</keyword>
<evidence type="ECO:0000313" key="8">
    <source>
        <dbReference type="EMBL" id="AFV12959.1"/>
    </source>
</evidence>
<evidence type="ECO:0000256" key="6">
    <source>
        <dbReference type="ARBA" id="ARBA00022801"/>
    </source>
</evidence>
<dbReference type="GO" id="GO:0004674">
    <property type="term" value="F:protein serine/threonine kinase activity"/>
    <property type="evidence" value="ECO:0007669"/>
    <property type="project" value="UniProtKB-EC"/>
</dbReference>
<dbReference type="InterPro" id="IPR051347">
    <property type="entry name" value="Circadian_clock_KaiC-rel"/>
</dbReference>
<evidence type="ECO:0000313" key="9">
    <source>
        <dbReference type="Proteomes" id="UP000000467"/>
    </source>
</evidence>
<keyword evidence="4" id="KW-0677">Repeat</keyword>
<keyword evidence="2" id="KW-0597">Phosphoprotein</keyword>
<feature type="domain" description="KaiC" evidence="7">
    <location>
        <begin position="237"/>
        <end position="462"/>
    </location>
</feature>
<dbReference type="GO" id="GO:0016787">
    <property type="term" value="F:hydrolase activity"/>
    <property type="evidence" value="ECO:0007669"/>
    <property type="project" value="UniProtKB-KW"/>
</dbReference>
<evidence type="ECO:0000256" key="4">
    <source>
        <dbReference type="ARBA" id="ARBA00022737"/>
    </source>
</evidence>
<keyword evidence="5 8" id="KW-0418">Kinase</keyword>
<dbReference type="PRINTS" id="PR01874">
    <property type="entry name" value="DNAREPAIRADA"/>
</dbReference>
<organism evidence="8 9">
    <name type="scientific">Thermacetogenium phaeum (strain ATCC BAA-254 / DSM 26808 / PB)</name>
    <dbReference type="NCBI Taxonomy" id="1089553"/>
    <lineage>
        <taxon>Bacteria</taxon>
        <taxon>Bacillati</taxon>
        <taxon>Bacillota</taxon>
        <taxon>Clostridia</taxon>
        <taxon>Thermoanaerobacterales</taxon>
        <taxon>Thermoanaerobacteraceae</taxon>
        <taxon>Thermacetogenium</taxon>
    </lineage>
</organism>
<dbReference type="PROSITE" id="PS51146">
    <property type="entry name" value="KAIC"/>
    <property type="match status" value="2"/>
</dbReference>
<dbReference type="EC" id="2.7.11.1" evidence="1"/>
<protein>
    <recommendedName>
        <fullName evidence="1">non-specific serine/threonine protein kinase</fullName>
        <ecNumber evidence="1">2.7.11.1</ecNumber>
    </recommendedName>
</protein>
<dbReference type="Proteomes" id="UP000000467">
    <property type="component" value="Chromosome"/>
</dbReference>
<evidence type="ECO:0000259" key="7">
    <source>
        <dbReference type="PROSITE" id="PS51146"/>
    </source>
</evidence>
<dbReference type="HOGENOM" id="CLU_023669_4_1_9"/>
<name>K4LYE9_THEPS</name>
<dbReference type="eggNOG" id="COG0467">
    <property type="taxonomic scope" value="Bacteria"/>
</dbReference>
<dbReference type="Pfam" id="PF06745">
    <property type="entry name" value="ATPase"/>
    <property type="match status" value="2"/>
</dbReference>
<dbReference type="STRING" id="1089553.Tph_c27940"/>
<evidence type="ECO:0000256" key="2">
    <source>
        <dbReference type="ARBA" id="ARBA00022553"/>
    </source>
</evidence>
<dbReference type="InterPro" id="IPR027417">
    <property type="entry name" value="P-loop_NTPase"/>
</dbReference>
<dbReference type="InterPro" id="IPR014774">
    <property type="entry name" value="KaiC-like_dom"/>
</dbReference>
<gene>
    <name evidence="8" type="primary">kaiC2</name>
    <name evidence="8" type="ordered locus">Tph_c27940</name>
</gene>
<keyword evidence="6" id="KW-0378">Hydrolase</keyword>
<evidence type="ECO:0000256" key="3">
    <source>
        <dbReference type="ARBA" id="ARBA00022679"/>
    </source>
</evidence>
<dbReference type="KEGG" id="tpz:Tph_c27940"/>
<accession>K4LYE9</accession>
<sequence>MLKVRTGISGFDELFYGGILAGSMVLVEGIPGAGKTTLGIEFVYRGAKDFGENGLILTFEQFPESLYRDACSLGWDLQQLEKENRLRVVCTSPEVVLEPESRFLEQIAGEVRAKRLVVDSVSHFRQVISNPLKLRQAVYAFGNGLRRLGLTSFLLKEQESDDEKLHSFEEFLVDVVVRLHYGERDGLQRRRALEIVKSRGQPHFSGRHSFQIKEGGIHVYSLRPLLKEPQGTLAPERRVKTGIRGLDELLRGGFPEGAGVVVAGEAGTGKSVLGTEYLVKGALCREKGCYISLEEPPERIIARSASFSWNLSALIDQNLVQIFYTPFVDVNIDQFIAEIRGLIGRHRIRRLVLDSLPALISGVQDAAALREKLFFLLAYLKNLDCTSLFLYPTVVGQEDRQFGIVQSLVQGSIILKSILFHNRRMRLLELYKMRGTAHATGNHLMEITEDGVQVFPRPGGWQ</sequence>
<dbReference type="PIRSF" id="PIRSF039117">
    <property type="entry name" value="KaiC"/>
    <property type="match status" value="1"/>
</dbReference>
<dbReference type="InterPro" id="IPR030665">
    <property type="entry name" value="KaiC"/>
</dbReference>
<evidence type="ECO:0000256" key="5">
    <source>
        <dbReference type="ARBA" id="ARBA00022777"/>
    </source>
</evidence>
<dbReference type="Gene3D" id="3.40.50.300">
    <property type="entry name" value="P-loop containing nucleotide triphosphate hydrolases"/>
    <property type="match status" value="2"/>
</dbReference>
<dbReference type="InterPro" id="IPR010624">
    <property type="entry name" value="KaiC_dom"/>
</dbReference>
<dbReference type="PANTHER" id="PTHR42926:SF1">
    <property type="entry name" value="CIRCADIAN CLOCK OSCILLATOR PROTEIN KAIC 1"/>
    <property type="match status" value="1"/>
</dbReference>
<feature type="domain" description="KaiC" evidence="7">
    <location>
        <begin position="2"/>
        <end position="233"/>
    </location>
</feature>
<dbReference type="SUPFAM" id="SSF52540">
    <property type="entry name" value="P-loop containing nucleoside triphosphate hydrolases"/>
    <property type="match status" value="2"/>
</dbReference>
<reference evidence="8 9" key="1">
    <citation type="journal article" date="2012" name="BMC Genomics">
        <title>Genome-guided analysis of physiological and morphological traits of the fermentative acetate oxidizer Thermacetogenium phaeum.</title>
        <authorList>
            <person name="Oehler D."/>
            <person name="Poehlein A."/>
            <person name="Leimbach A."/>
            <person name="Muller N."/>
            <person name="Daniel R."/>
            <person name="Gottschalk G."/>
            <person name="Schink B."/>
        </authorList>
    </citation>
    <scope>NUCLEOTIDE SEQUENCE [LARGE SCALE GENOMIC DNA]</scope>
    <source>
        <strain evidence="9">ATCC BAA-254 / DSM 26808 / PB</strain>
    </source>
</reference>
<keyword evidence="9" id="KW-1185">Reference proteome</keyword>
<dbReference type="AlphaFoldDB" id="K4LYE9"/>
<evidence type="ECO:0000256" key="1">
    <source>
        <dbReference type="ARBA" id="ARBA00012513"/>
    </source>
</evidence>